<evidence type="ECO:0000313" key="2">
    <source>
        <dbReference type="Proteomes" id="UP001372834"/>
    </source>
</evidence>
<gene>
    <name evidence="1" type="ORF">RUM43_000543</name>
</gene>
<evidence type="ECO:0000313" key="1">
    <source>
        <dbReference type="EMBL" id="KAK6644276.1"/>
    </source>
</evidence>
<name>A0AAN8XQK3_POLSC</name>
<dbReference type="EMBL" id="JAWJWE010000001">
    <property type="protein sequence ID" value="KAK6644276.1"/>
    <property type="molecule type" value="Genomic_DNA"/>
</dbReference>
<organism evidence="1 2">
    <name type="scientific">Polyplax serrata</name>
    <name type="common">Common mouse louse</name>
    <dbReference type="NCBI Taxonomy" id="468196"/>
    <lineage>
        <taxon>Eukaryota</taxon>
        <taxon>Metazoa</taxon>
        <taxon>Ecdysozoa</taxon>
        <taxon>Arthropoda</taxon>
        <taxon>Hexapoda</taxon>
        <taxon>Insecta</taxon>
        <taxon>Pterygota</taxon>
        <taxon>Neoptera</taxon>
        <taxon>Paraneoptera</taxon>
        <taxon>Psocodea</taxon>
        <taxon>Troctomorpha</taxon>
        <taxon>Phthiraptera</taxon>
        <taxon>Anoplura</taxon>
        <taxon>Polyplacidae</taxon>
        <taxon>Polyplax</taxon>
    </lineage>
</organism>
<accession>A0AAN8XQK3</accession>
<sequence>MGTFQWHQCGKLTVLSRDIFKNEKGTGFKSKIDYRLVMITDKVVEVVVTFSLSAYKEFPIGGNREVYDPEPRPWPHKPGTSRAVLPGFLYLEDSGSS</sequence>
<dbReference type="Proteomes" id="UP001372834">
    <property type="component" value="Unassembled WGS sequence"/>
</dbReference>
<dbReference type="AlphaFoldDB" id="A0AAN8XQK3"/>
<protein>
    <submittedName>
        <fullName evidence="1">Uncharacterized protein</fullName>
    </submittedName>
</protein>
<reference evidence="1 2" key="1">
    <citation type="submission" date="2023-10" db="EMBL/GenBank/DDBJ databases">
        <title>Genomes of two closely related lineages of the louse Polyplax serrata with different host specificities.</title>
        <authorList>
            <person name="Martinu J."/>
            <person name="Tarabai H."/>
            <person name="Stefka J."/>
            <person name="Hypsa V."/>
        </authorList>
    </citation>
    <scope>NUCLEOTIDE SEQUENCE [LARGE SCALE GENOMIC DNA]</scope>
    <source>
        <strain evidence="1">HR10_N</strain>
    </source>
</reference>
<proteinExistence type="predicted"/>
<comment type="caution">
    <text evidence="1">The sequence shown here is derived from an EMBL/GenBank/DDBJ whole genome shotgun (WGS) entry which is preliminary data.</text>
</comment>